<dbReference type="PANTHER" id="PTHR15975">
    <property type="entry name" value="CCR4-NOT TRANSCRIPTION COMPLEX SUBUNIT 11"/>
    <property type="match status" value="1"/>
</dbReference>
<gene>
    <name evidence="12" type="primary">CNOT11</name>
</gene>
<dbReference type="Proteomes" id="UP000694857">
    <property type="component" value="Chromosome 13"/>
</dbReference>
<evidence type="ECO:0000256" key="3">
    <source>
        <dbReference type="ARBA" id="ARBA00008030"/>
    </source>
</evidence>
<keyword evidence="7" id="KW-0943">RNA-mediated gene silencing</keyword>
<keyword evidence="9" id="KW-0539">Nucleus</keyword>
<evidence type="ECO:0000256" key="8">
    <source>
        <dbReference type="ARBA" id="ARBA00023163"/>
    </source>
</evidence>
<dbReference type="KEGG" id="bmus:118906486"/>
<feature type="compositionally biased region" description="Gly residues" evidence="10">
    <location>
        <begin position="151"/>
        <end position="181"/>
    </location>
</feature>
<dbReference type="GeneID" id="118906486"/>
<name>A0A8B8Z794_BALMU</name>
<dbReference type="PANTHER" id="PTHR15975:SF0">
    <property type="entry name" value="CCR4-NOT TRANSCRIPTION COMPLEX SUBUNIT 11"/>
    <property type="match status" value="1"/>
</dbReference>
<evidence type="ECO:0000256" key="1">
    <source>
        <dbReference type="ARBA" id="ARBA00004123"/>
    </source>
</evidence>
<evidence type="ECO:0000313" key="12">
    <source>
        <dbReference type="RefSeq" id="XP_036729959.1"/>
    </source>
</evidence>
<evidence type="ECO:0000256" key="7">
    <source>
        <dbReference type="ARBA" id="ARBA00023158"/>
    </source>
</evidence>
<sequence length="633" mass="67905">MPDTTLGAPLGADVARPCADCTTAWGCDTARLPQLHPQAPPPFPAFRPAHSASRDPLPGQAPAASLWVRSTLSSAGGWLPGGFCLRRCRARARFTAAGTDRAGARAPPARKRDRRARLMPGGGASAACGRLLTAAEQRGAREAAGSVSRSGPGGSGSGGGGGGRGGAGGPGPGCGGPGGPAGRMSLTPKELSSLLSIISEEAGGGSTFEGLSTAFHHYFSKADHFRLGSVLVMLLQQPDLLPSAAQRLTALYLLWEMYRTEPLAANPFAASFAHLLNPAPPARGGQEPDRPPLSGFLPPITPPEKFFLSQLMLAPPRELFKKTPRQIALMDVGNMGQSVDISGLQLALAERQSELPTQSKASFPSILSDPDPDSSNSGFDSSVASQITEALVSGPKPPIESHFRPELIRPPPPLHVCEDELAWLNPTEPDHAVQWDKSMCVKNSTGVEIKRIMAKAFKSPLSSPQQTQLLGELEKDPKLVYHIGLTPAKLPDLVENNPLVAIEMLLKLMQSSQITEYFSVLVNMDMSLHSMEVVNRLTTAVDLPPEFIHLYISNCISTCEQIKDKYMQNRLVRLVCVFLQSLIRNKIINVQDLFIEVQAFCIEFSRIREAAGLFRLLKTLDTGETPSETKMSK</sequence>
<feature type="region of interest" description="Disordered" evidence="10">
    <location>
        <begin position="97"/>
        <end position="124"/>
    </location>
</feature>
<reference evidence="12" key="1">
    <citation type="submission" date="2025-08" db="UniProtKB">
        <authorList>
            <consortium name="RefSeq"/>
        </authorList>
    </citation>
    <scope>IDENTIFICATION</scope>
    <source>
        <tissue evidence="12">Epidermis and Blubber</tissue>
    </source>
</reference>
<feature type="region of interest" description="Disordered" evidence="10">
    <location>
        <begin position="355"/>
        <end position="382"/>
    </location>
</feature>
<comment type="subcellular location">
    <subcellularLocation>
        <location evidence="2">Cytoplasm</location>
    </subcellularLocation>
    <subcellularLocation>
        <location evidence="1">Nucleus</location>
    </subcellularLocation>
</comment>
<evidence type="ECO:0000256" key="2">
    <source>
        <dbReference type="ARBA" id="ARBA00004496"/>
    </source>
</evidence>
<dbReference type="OrthoDB" id="10265389at2759"/>
<comment type="similarity">
    <text evidence="3">Belongs to the CNOT11 family.</text>
</comment>
<evidence type="ECO:0000256" key="4">
    <source>
        <dbReference type="ARBA" id="ARBA00014872"/>
    </source>
</evidence>
<proteinExistence type="inferred from homology"/>
<dbReference type="GO" id="GO:0030014">
    <property type="term" value="C:CCR4-NOT complex"/>
    <property type="evidence" value="ECO:0007669"/>
    <property type="project" value="InterPro"/>
</dbReference>
<keyword evidence="11" id="KW-1185">Reference proteome</keyword>
<evidence type="ECO:0000256" key="6">
    <source>
        <dbReference type="ARBA" id="ARBA00023015"/>
    </source>
</evidence>
<evidence type="ECO:0000256" key="5">
    <source>
        <dbReference type="ARBA" id="ARBA00022490"/>
    </source>
</evidence>
<feature type="compositionally biased region" description="Low complexity" evidence="10">
    <location>
        <begin position="138"/>
        <end position="150"/>
    </location>
</feature>
<feature type="compositionally biased region" description="Basic residues" evidence="10">
    <location>
        <begin position="108"/>
        <end position="117"/>
    </location>
</feature>
<keyword evidence="5" id="KW-0963">Cytoplasm</keyword>
<dbReference type="RefSeq" id="XP_036729959.1">
    <property type="nucleotide sequence ID" value="XM_036874064.1"/>
</dbReference>
<dbReference type="GO" id="GO:0031047">
    <property type="term" value="P:regulatory ncRNA-mediated gene silencing"/>
    <property type="evidence" value="ECO:0007669"/>
    <property type="project" value="UniProtKB-KW"/>
</dbReference>
<dbReference type="GO" id="GO:0005634">
    <property type="term" value="C:nucleus"/>
    <property type="evidence" value="ECO:0007669"/>
    <property type="project" value="UniProtKB-SubCell"/>
</dbReference>
<dbReference type="CTD" id="55571"/>
<evidence type="ECO:0000256" key="10">
    <source>
        <dbReference type="SAM" id="MobiDB-lite"/>
    </source>
</evidence>
<feature type="compositionally biased region" description="Low complexity" evidence="10">
    <location>
        <begin position="97"/>
        <end position="107"/>
    </location>
</feature>
<dbReference type="AlphaFoldDB" id="A0A8B8Z794"/>
<dbReference type="InterPro" id="IPR019312">
    <property type="entry name" value="CNOT11"/>
</dbReference>
<feature type="region of interest" description="Disordered" evidence="10">
    <location>
        <begin position="138"/>
        <end position="186"/>
    </location>
</feature>
<organism evidence="11 12">
    <name type="scientific">Balaenoptera musculus</name>
    <name type="common">Blue whale</name>
    <dbReference type="NCBI Taxonomy" id="9771"/>
    <lineage>
        <taxon>Eukaryota</taxon>
        <taxon>Metazoa</taxon>
        <taxon>Chordata</taxon>
        <taxon>Craniata</taxon>
        <taxon>Vertebrata</taxon>
        <taxon>Euteleostomi</taxon>
        <taxon>Mammalia</taxon>
        <taxon>Eutheria</taxon>
        <taxon>Laurasiatheria</taxon>
        <taxon>Artiodactyla</taxon>
        <taxon>Whippomorpha</taxon>
        <taxon>Cetacea</taxon>
        <taxon>Mysticeti</taxon>
        <taxon>Balaenopteridae</taxon>
        <taxon>Balaenoptera</taxon>
    </lineage>
</organism>
<protein>
    <recommendedName>
        <fullName evidence="4">CCR4-NOT transcription complex subunit 11</fullName>
    </recommendedName>
</protein>
<dbReference type="Pfam" id="PF10155">
    <property type="entry name" value="CNOT11"/>
    <property type="match status" value="1"/>
</dbReference>
<feature type="compositionally biased region" description="Low complexity" evidence="10">
    <location>
        <begin position="362"/>
        <end position="382"/>
    </location>
</feature>
<keyword evidence="8" id="KW-0804">Transcription</keyword>
<evidence type="ECO:0000256" key="9">
    <source>
        <dbReference type="ARBA" id="ARBA00023242"/>
    </source>
</evidence>
<keyword evidence="6" id="KW-0805">Transcription regulation</keyword>
<dbReference type="GO" id="GO:0005737">
    <property type="term" value="C:cytoplasm"/>
    <property type="evidence" value="ECO:0007669"/>
    <property type="project" value="UniProtKB-SubCell"/>
</dbReference>
<accession>A0A8B8Z794</accession>
<evidence type="ECO:0000313" key="11">
    <source>
        <dbReference type="Proteomes" id="UP000694857"/>
    </source>
</evidence>